<feature type="domain" description="Farnesoic acid O-methyl transferase" evidence="2">
    <location>
        <begin position="1004"/>
        <end position="1093"/>
    </location>
</feature>
<organism evidence="3 4">
    <name type="scientific">Ridgeia piscesae</name>
    <name type="common">Tubeworm</name>
    <dbReference type="NCBI Taxonomy" id="27915"/>
    <lineage>
        <taxon>Eukaryota</taxon>
        <taxon>Metazoa</taxon>
        <taxon>Spiralia</taxon>
        <taxon>Lophotrochozoa</taxon>
        <taxon>Annelida</taxon>
        <taxon>Polychaeta</taxon>
        <taxon>Sedentaria</taxon>
        <taxon>Canalipalpata</taxon>
        <taxon>Sabellida</taxon>
        <taxon>Siboglinidae</taxon>
        <taxon>Ridgeia</taxon>
    </lineage>
</organism>
<name>A0AAD9KM63_RIDPI</name>
<gene>
    <name evidence="3" type="ORF">NP493_822g01025</name>
</gene>
<feature type="domain" description="Farnesoic acid O-methyl transferase" evidence="2">
    <location>
        <begin position="166"/>
        <end position="265"/>
    </location>
</feature>
<protein>
    <recommendedName>
        <fullName evidence="2">Farnesoic acid O-methyl transferase domain-containing protein</fullName>
    </recommendedName>
</protein>
<feature type="domain" description="Farnesoic acid O-methyl transferase" evidence="2">
    <location>
        <begin position="313"/>
        <end position="425"/>
    </location>
</feature>
<sequence length="1475" mass="163609">MYLSTSRTGTRTNKLRLPLAVRRGDFIGFHYPRTDVYVLQTSPGYNYGSGQLVALRPFFAFAVRACDGACLSLYPVAERPMEDNIEVCFERDGVTYIEEKFMGGHRVEMNDTSLLNCSSYRSLWLSWEGGRVKAGTGRLLEKDFIVLKPSRKPQNDVSKVSLTNATARHLLFRVRACRSAAMQLEARVGGKSYSKHIIEIGANDNTATTLARPTSRSPLVSKPTPGVLNCSTFADFWVDWTDGVIGLGRGRSVGGDIILTYDMSRTTSRRKPVPINIVTIYTAHVDGLWEFPNYEDDVFALVTPRKYSYGLFEIFSSRSAFVFSVISSSIVHVKLSGSLDAYYEITLGAENNTRTVIQRSDASGLTSHYVHTPGVVSGHHFRRFWVTWSDGHIKVGQDALSTHAIVDWPDAHVEYGSISVEYASISVEYASISVEYASMSVEYAFITVEYAFISVEYAFISVEYASIIVEYAFISVEYASITVEYAFITVEYAFINVEYAFISVEYASITAEYAFISVEYAFISVEYASITVEYAFISVEYASITVEYAFITVEYAFISVEYASIIVEYAFISVEYAFISVEYASITVEYAFISVEYASITVEYAFITVEYAFISVEYAFISVEYASITVEYAFISVEYASITVEYAFISVEYASITVEYAFITVEYAFISVEYASITVEYAFISVEYASITVEYAFISVEYASITVEYAFITVEYAFISVEYASITVEYAFISVEYASITVEYAFISVEYASITVEYAFISVEYAFITVEYAFISVEYAFISVEYAVWRVLNCAEMLPFWVSWAAGRIHVGAGTTVGDVTFLRYADPTPYQVNGLSVATGGGSTGLWEFGHQSGTVFHVYTSRFDFPYKRATHVIRRKFVRFSVQTCSEARIALSYSPGTTAQLTYEIVIGSLKTSIRHYGENGDVTSTVRAKTSDLLSCAEMRDFWISWESGTLELGKGSRYTWSLVSTHDVIEHDINAVSFCSGNQSHGDWQLYWDGHGNDHAAAYEIAIGYKGNAASYIKEEIGSDRKHEVATPDILKTFWVSWSNGTVAFGRGAEAGADQLLAWTDPRPRPIVQAYLSTGDDATGHWQMFNLGGNMYSVHTAGDNTHNTFSIRPKHKFIVFRVRACHSATVRLGIGSDWKYELQLGIRNNQQSAICELKTGDVAGNVTVASETPLVLDCTAYRTFWASWYGGVIHVGRGGTPETHRFMHLLGVQQAGFDSVALATSQGSDGDWEVDELQGSLARGTSVSTQPEVWYTTMGHRAIVIQLKSLAEAHVILATVPGLVKLSAYDIAIGSVGNTKTSITRKSRQAKTVVASSDDVLDPGTMRLFWLSWAVDGVSVGKGNVVGEDEILTMPDSDPFEFNTIGIHAGNAGNVSWEIVATEKAPEKTKPISIVTPSVTTRMTVPPPSRQHPGTTNKVSPGAAVGIAFAVTATCVIIVSMVLIRQKYDVSKVYYRFSRRGSGTRWFTR</sequence>
<feature type="domain" description="Farnesoic acid O-methyl transferase" evidence="2">
    <location>
        <begin position="1267"/>
        <end position="1385"/>
    </location>
</feature>
<evidence type="ECO:0000256" key="1">
    <source>
        <dbReference type="SAM" id="Phobius"/>
    </source>
</evidence>
<dbReference type="Pfam" id="PF12248">
    <property type="entry name" value="Methyltransf_FA"/>
    <property type="match status" value="7"/>
</dbReference>
<dbReference type="EMBL" id="JAODUO010000822">
    <property type="protein sequence ID" value="KAK2174154.1"/>
    <property type="molecule type" value="Genomic_DNA"/>
</dbReference>
<keyword evidence="1" id="KW-0472">Membrane</keyword>
<dbReference type="Proteomes" id="UP001209878">
    <property type="component" value="Unassembled WGS sequence"/>
</dbReference>
<reference evidence="3" key="1">
    <citation type="journal article" date="2023" name="Mol. Biol. Evol.">
        <title>Third-Generation Sequencing Reveals the Adaptive Role of the Epigenome in Three Deep-Sea Polychaetes.</title>
        <authorList>
            <person name="Perez M."/>
            <person name="Aroh O."/>
            <person name="Sun Y."/>
            <person name="Lan Y."/>
            <person name="Juniper S.K."/>
            <person name="Young C.R."/>
            <person name="Angers B."/>
            <person name="Qian P.Y."/>
        </authorList>
    </citation>
    <scope>NUCLEOTIDE SEQUENCE</scope>
    <source>
        <strain evidence="3">R07B-5</strain>
    </source>
</reference>
<dbReference type="PANTHER" id="PTHR36695">
    <property type="entry name" value="AGAP008648-PA"/>
    <property type="match status" value="1"/>
</dbReference>
<feature type="domain" description="Farnesoic acid O-methyl transferase" evidence="2">
    <location>
        <begin position="790"/>
        <end position="850"/>
    </location>
</feature>
<evidence type="ECO:0000313" key="4">
    <source>
        <dbReference type="Proteomes" id="UP001209878"/>
    </source>
</evidence>
<dbReference type="InterPro" id="IPR022041">
    <property type="entry name" value="Methyltransf_FA"/>
</dbReference>
<feature type="domain" description="Farnesoic acid O-methyl transferase" evidence="2">
    <location>
        <begin position="1120"/>
        <end position="1242"/>
    </location>
</feature>
<proteinExistence type="predicted"/>
<feature type="transmembrane region" description="Helical" evidence="1">
    <location>
        <begin position="1429"/>
        <end position="1450"/>
    </location>
</feature>
<feature type="domain" description="Farnesoic acid O-methyl transferase" evidence="2">
    <location>
        <begin position="866"/>
        <end position="995"/>
    </location>
</feature>
<comment type="caution">
    <text evidence="3">The sequence shown here is derived from an EMBL/GenBank/DDBJ whole genome shotgun (WGS) entry which is preliminary data.</text>
</comment>
<evidence type="ECO:0000259" key="2">
    <source>
        <dbReference type="Pfam" id="PF12248"/>
    </source>
</evidence>
<accession>A0AAD9KM63</accession>
<keyword evidence="4" id="KW-1185">Reference proteome</keyword>
<keyword evidence="1" id="KW-1133">Transmembrane helix</keyword>
<keyword evidence="1" id="KW-0812">Transmembrane</keyword>
<dbReference type="PANTHER" id="PTHR36695:SF12">
    <property type="entry name" value="AGAP008648-PA"/>
    <property type="match status" value="1"/>
</dbReference>
<evidence type="ECO:0000313" key="3">
    <source>
        <dbReference type="EMBL" id="KAK2174154.1"/>
    </source>
</evidence>